<dbReference type="EMBL" id="LKAM01000002">
    <property type="protein sequence ID" value="KUM49812.1"/>
    <property type="molecule type" value="Genomic_DNA"/>
</dbReference>
<organism evidence="1">
    <name type="scientific">Picea glauca</name>
    <name type="common">White spruce</name>
    <name type="synonym">Pinus glauca</name>
    <dbReference type="NCBI Taxonomy" id="3330"/>
    <lineage>
        <taxon>Eukaryota</taxon>
        <taxon>Viridiplantae</taxon>
        <taxon>Streptophyta</taxon>
        <taxon>Embryophyta</taxon>
        <taxon>Tracheophyta</taxon>
        <taxon>Spermatophyta</taxon>
        <taxon>Pinopsida</taxon>
        <taxon>Pinidae</taxon>
        <taxon>Conifers I</taxon>
        <taxon>Pinales</taxon>
        <taxon>Pinaceae</taxon>
        <taxon>Picea</taxon>
    </lineage>
</organism>
<comment type="caution">
    <text evidence="1">The sequence shown here is derived from an EMBL/GenBank/DDBJ whole genome shotgun (WGS) entry which is preliminary data.</text>
</comment>
<accession>A0A101M2Q4</accession>
<protein>
    <submittedName>
        <fullName evidence="1">Uncharacterized protein</fullName>
    </submittedName>
</protein>
<keyword evidence="1" id="KW-0496">Mitochondrion</keyword>
<sequence>MSIPKRTGVTPIPPQGCVRIEVILLWGLVDPLRSKEFSSYSFDFNSSLEVLGRVKGDLFIKRTHELMIHSSEHSIKNTS</sequence>
<evidence type="ECO:0000313" key="1">
    <source>
        <dbReference type="EMBL" id="KUM49812.1"/>
    </source>
</evidence>
<name>A0A101M2Q4_PICGL</name>
<reference evidence="1" key="1">
    <citation type="journal article" date="2015" name="Genome Biol. Evol.">
        <title>Organellar Genomes of White Spruce (Picea glauca): Assembly and Annotation.</title>
        <authorList>
            <person name="Jackman S.D."/>
            <person name="Warren R.L."/>
            <person name="Gibb E.A."/>
            <person name="Vandervalk B.P."/>
            <person name="Mohamadi H."/>
            <person name="Chu J."/>
            <person name="Raymond A."/>
            <person name="Pleasance S."/>
            <person name="Coope R."/>
            <person name="Wildung M.R."/>
            <person name="Ritland C.E."/>
            <person name="Bousquet J."/>
            <person name="Jones S.J."/>
            <person name="Bohlmann J."/>
            <person name="Birol I."/>
        </authorList>
    </citation>
    <scope>NUCLEOTIDE SEQUENCE [LARGE SCALE GENOMIC DNA]</scope>
    <source>
        <tissue evidence="1">Flushing bud</tissue>
    </source>
</reference>
<geneLocation type="mitochondrion" evidence="1"/>
<gene>
    <name evidence="1" type="ORF">ABT39_MTgene3039</name>
</gene>
<dbReference type="AlphaFoldDB" id="A0A101M2Q4"/>
<proteinExistence type="predicted"/>